<keyword evidence="1" id="KW-1185">Reference proteome</keyword>
<protein>
    <submittedName>
        <fullName evidence="2">Uncharacterized protein</fullName>
    </submittedName>
</protein>
<dbReference type="AlphaFoldDB" id="A0A915IYC1"/>
<accession>A0A915IYC1</accession>
<dbReference type="Proteomes" id="UP000887565">
    <property type="component" value="Unplaced"/>
</dbReference>
<evidence type="ECO:0000313" key="1">
    <source>
        <dbReference type="Proteomes" id="UP000887565"/>
    </source>
</evidence>
<sequence>MSGAQLSRRSIVTALSCLALSCRRSIVGAQLSGAQWSVNLLHRDKRITLCRPANGEPGLGTNTSIFIGQHILQKICQIYLRHQTLFLTPKELPISPGYDENCGLSSGELSVIRLDIRRKKNDRKR</sequence>
<organism evidence="1 2">
    <name type="scientific">Romanomermis culicivorax</name>
    <name type="common">Nematode worm</name>
    <dbReference type="NCBI Taxonomy" id="13658"/>
    <lineage>
        <taxon>Eukaryota</taxon>
        <taxon>Metazoa</taxon>
        <taxon>Ecdysozoa</taxon>
        <taxon>Nematoda</taxon>
        <taxon>Enoplea</taxon>
        <taxon>Dorylaimia</taxon>
        <taxon>Mermithida</taxon>
        <taxon>Mermithoidea</taxon>
        <taxon>Mermithidae</taxon>
        <taxon>Romanomermis</taxon>
    </lineage>
</organism>
<dbReference type="WBParaSite" id="nRc.2.0.1.t19206-RA">
    <property type="protein sequence ID" value="nRc.2.0.1.t19206-RA"/>
    <property type="gene ID" value="nRc.2.0.1.g19206"/>
</dbReference>
<evidence type="ECO:0000313" key="2">
    <source>
        <dbReference type="WBParaSite" id="nRc.2.0.1.t19206-RA"/>
    </source>
</evidence>
<reference evidence="2" key="1">
    <citation type="submission" date="2022-11" db="UniProtKB">
        <authorList>
            <consortium name="WormBaseParasite"/>
        </authorList>
    </citation>
    <scope>IDENTIFICATION</scope>
</reference>
<name>A0A915IYC1_ROMCU</name>
<proteinExistence type="predicted"/>